<dbReference type="Proteomes" id="UP001236663">
    <property type="component" value="Unassembled WGS sequence"/>
</dbReference>
<organism evidence="2 3">
    <name type="scientific">Cyclobacterium jeungdonense</name>
    <dbReference type="NCBI Taxonomy" id="708087"/>
    <lineage>
        <taxon>Bacteria</taxon>
        <taxon>Pseudomonadati</taxon>
        <taxon>Bacteroidota</taxon>
        <taxon>Cytophagia</taxon>
        <taxon>Cytophagales</taxon>
        <taxon>Cyclobacteriaceae</taxon>
        <taxon>Cyclobacterium</taxon>
    </lineage>
</organism>
<accession>A0ABT8CDR6</accession>
<proteinExistence type="predicted"/>
<evidence type="ECO:0000313" key="2">
    <source>
        <dbReference type="EMBL" id="MDN3690561.1"/>
    </source>
</evidence>
<comment type="caution">
    <text evidence="2">The sequence shown here is derived from an EMBL/GenBank/DDBJ whole genome shotgun (WGS) entry which is preliminary data.</text>
</comment>
<dbReference type="RefSeq" id="WP_163382962.1">
    <property type="nucleotide sequence ID" value="NZ_JAUFQS010000047.1"/>
</dbReference>
<keyword evidence="1" id="KW-0472">Membrane</keyword>
<name>A0ABT8CDR6_9BACT</name>
<dbReference type="EMBL" id="JAUFQS010000047">
    <property type="protein sequence ID" value="MDN3690561.1"/>
    <property type="molecule type" value="Genomic_DNA"/>
</dbReference>
<reference evidence="3" key="1">
    <citation type="journal article" date="2019" name="Int. J. Syst. Evol. Microbiol.">
        <title>The Global Catalogue of Microorganisms (GCM) 10K type strain sequencing project: providing services to taxonomists for standard genome sequencing and annotation.</title>
        <authorList>
            <consortium name="The Broad Institute Genomics Platform"/>
            <consortium name="The Broad Institute Genome Sequencing Center for Infectious Disease"/>
            <person name="Wu L."/>
            <person name="Ma J."/>
        </authorList>
    </citation>
    <scope>NUCLEOTIDE SEQUENCE [LARGE SCALE GENOMIC DNA]</scope>
    <source>
        <strain evidence="3">CECT 7706</strain>
    </source>
</reference>
<keyword evidence="1" id="KW-1133">Transmembrane helix</keyword>
<gene>
    <name evidence="2" type="ORF">QWZ15_22265</name>
</gene>
<keyword evidence="1" id="KW-0812">Transmembrane</keyword>
<feature type="transmembrane region" description="Helical" evidence="1">
    <location>
        <begin position="45"/>
        <end position="68"/>
    </location>
</feature>
<protein>
    <recommendedName>
        <fullName evidence="4">2TM domain-containing protein</fullName>
    </recommendedName>
</protein>
<evidence type="ECO:0000313" key="3">
    <source>
        <dbReference type="Proteomes" id="UP001236663"/>
    </source>
</evidence>
<evidence type="ECO:0000256" key="1">
    <source>
        <dbReference type="SAM" id="Phobius"/>
    </source>
</evidence>
<sequence length="79" mass="9059">MCKEKLRKYWLMHAVGGLLLTGFGLSLFGEALIRKWENADFWDWALWGTLALLVFNTGISLVGQAVMFRVKMDNPPDRN</sequence>
<evidence type="ECO:0008006" key="4">
    <source>
        <dbReference type="Google" id="ProtNLM"/>
    </source>
</evidence>
<keyword evidence="3" id="KW-1185">Reference proteome</keyword>